<comment type="caution">
    <text evidence="2">The sequence shown here is derived from an EMBL/GenBank/DDBJ whole genome shotgun (WGS) entry which is preliminary data.</text>
</comment>
<proteinExistence type="predicted"/>
<accession>A0A2K0UKS2</accession>
<sequence length="336" mass="36186">MKTPTLAILAALGSLQAVAAQVIPGRMIWVDAATCDPWAKSNGFPSAAGPGGLLTSAFDIIDKMAIASSYRIYHPTTQSPTALPANVLAWERYRVGPWAFLTLHSPFLASIMYGDLGLTPHFSLWSAMMPPDPYHRLPVELTGKRIETDGITTPCATNGQSGYSYDNNQKFYQNIIYCTKNMKLPMGFTSKGPTAFASGTTLDVAGKTWLGALYTQVLWNGGGVGIFGDYSLAYGYAAAHAMRNNRDSVFNPDSHKFYSFAQMFDNLFWGSGVGQTSQQEYASLQKTAAGKAIIATFGLTNIAVPARGINWASASGWIPPSLMNDDSPKIPPIPTS</sequence>
<evidence type="ECO:0000313" key="2">
    <source>
        <dbReference type="EMBL" id="PNP58355.1"/>
    </source>
</evidence>
<evidence type="ECO:0000256" key="1">
    <source>
        <dbReference type="SAM" id="SignalP"/>
    </source>
</evidence>
<dbReference type="OrthoDB" id="4884282at2759"/>
<gene>
    <name evidence="2" type="ORF">THARTR1_01870</name>
</gene>
<dbReference type="EMBL" id="MTYI01000021">
    <property type="protein sequence ID" value="PNP58355.1"/>
    <property type="molecule type" value="Genomic_DNA"/>
</dbReference>
<organism evidence="2 3">
    <name type="scientific">Trichoderma harzianum</name>
    <name type="common">Hypocrea lixii</name>
    <dbReference type="NCBI Taxonomy" id="5544"/>
    <lineage>
        <taxon>Eukaryota</taxon>
        <taxon>Fungi</taxon>
        <taxon>Dikarya</taxon>
        <taxon>Ascomycota</taxon>
        <taxon>Pezizomycotina</taxon>
        <taxon>Sordariomycetes</taxon>
        <taxon>Hypocreomycetidae</taxon>
        <taxon>Hypocreales</taxon>
        <taxon>Hypocreaceae</taxon>
        <taxon>Trichoderma</taxon>
    </lineage>
</organism>
<keyword evidence="1" id="KW-0732">Signal</keyword>
<feature type="signal peptide" evidence="1">
    <location>
        <begin position="1"/>
        <end position="20"/>
    </location>
</feature>
<name>A0A2K0UKS2_TRIHA</name>
<reference evidence="2 3" key="1">
    <citation type="submission" date="2017-02" db="EMBL/GenBank/DDBJ databases">
        <title>Genomes of Trichoderma spp. with biocontrol activity.</title>
        <authorList>
            <person name="Gardiner D."/>
            <person name="Kazan K."/>
            <person name="Vos C."/>
            <person name="Harvey P."/>
        </authorList>
    </citation>
    <scope>NUCLEOTIDE SEQUENCE [LARGE SCALE GENOMIC DNA]</scope>
    <source>
        <strain evidence="2 3">Tr1</strain>
    </source>
</reference>
<evidence type="ECO:0000313" key="3">
    <source>
        <dbReference type="Proteomes" id="UP000236290"/>
    </source>
</evidence>
<dbReference type="Proteomes" id="UP000236290">
    <property type="component" value="Unassembled WGS sequence"/>
</dbReference>
<feature type="chain" id="PRO_5014420937" evidence="1">
    <location>
        <begin position="21"/>
        <end position="336"/>
    </location>
</feature>
<protein>
    <submittedName>
        <fullName evidence="2">Uncharacterized protein</fullName>
    </submittedName>
</protein>
<dbReference type="AlphaFoldDB" id="A0A2K0UKS2"/>